<protein>
    <recommendedName>
        <fullName evidence="1">YspA cpYpsA-related SLOG domain-containing protein</fullName>
    </recommendedName>
</protein>
<proteinExistence type="predicted"/>
<evidence type="ECO:0000313" key="3">
    <source>
        <dbReference type="Proteomes" id="UP000031535"/>
    </source>
</evidence>
<evidence type="ECO:0000313" key="2">
    <source>
        <dbReference type="EMBL" id="KIH83201.1"/>
    </source>
</evidence>
<dbReference type="AlphaFoldDB" id="A0A0C2I1R5"/>
<dbReference type="Proteomes" id="UP000031535">
    <property type="component" value="Unassembled WGS sequence"/>
</dbReference>
<reference evidence="2 3" key="1">
    <citation type="submission" date="2015-01" db="EMBL/GenBank/DDBJ databases">
        <title>Complete genome of Pseudomonas batumici UCM B-321 producer of the batumin antibiotic with strong antistaphilococcal and potential anticancer activity.</title>
        <authorList>
            <person name="Klochko V.V."/>
            <person name="Zelena L.B."/>
            <person name="Elena K.A."/>
            <person name="Reva O.N."/>
        </authorList>
    </citation>
    <scope>NUCLEOTIDE SEQUENCE [LARGE SCALE GENOMIC DNA]</scope>
    <source>
        <strain evidence="2 3">UCM B-321</strain>
    </source>
</reference>
<organism evidence="2 3">
    <name type="scientific">Pseudomonas batumici</name>
    <dbReference type="NCBI Taxonomy" id="226910"/>
    <lineage>
        <taxon>Bacteria</taxon>
        <taxon>Pseudomonadati</taxon>
        <taxon>Pseudomonadota</taxon>
        <taxon>Gammaproteobacteria</taxon>
        <taxon>Pseudomonadales</taxon>
        <taxon>Pseudomonadaceae</taxon>
        <taxon>Pseudomonas</taxon>
    </lineage>
</organism>
<evidence type="ECO:0000259" key="1">
    <source>
        <dbReference type="Pfam" id="PF10686"/>
    </source>
</evidence>
<dbReference type="InterPro" id="IPR019627">
    <property type="entry name" value="YAcAr"/>
</dbReference>
<keyword evidence="3" id="KW-1185">Reference proteome</keyword>
<dbReference type="OrthoDB" id="572639at2"/>
<gene>
    <name evidence="2" type="ORF">UCMB321_3151</name>
</gene>
<feature type="domain" description="YspA cpYpsA-related SLOG" evidence="1">
    <location>
        <begin position="1"/>
        <end position="64"/>
    </location>
</feature>
<comment type="caution">
    <text evidence="2">The sequence shown here is derived from an EMBL/GenBank/DDBJ whole genome shotgun (WGS) entry which is preliminary data.</text>
</comment>
<accession>A0A0C2I1R5</accession>
<dbReference type="Pfam" id="PF10686">
    <property type="entry name" value="YAcAr"/>
    <property type="match status" value="1"/>
</dbReference>
<dbReference type="RefSeq" id="WP_040068410.1">
    <property type="nucleotide sequence ID" value="NZ_JXDG01000040.1"/>
</dbReference>
<name>A0A0C2I1R5_9PSED</name>
<dbReference type="PATRIC" id="fig|226910.6.peg.3139"/>
<dbReference type="STRING" id="226910.UCMB321_3151"/>
<dbReference type="EMBL" id="JXDG01000040">
    <property type="protein sequence ID" value="KIH83201.1"/>
    <property type="molecule type" value="Genomic_DNA"/>
</dbReference>
<sequence length="116" mass="13388">MRVLICAGRYYLNAAMCRKVLEAYHQTRTISVLIHGGNQFLGSEIEDWARENGTHLVRYPSNWQFYGKQAERRRNQFMLMDSKPELVIAFPGGSDTEELVAQAKAMNIEIRSINHE</sequence>